<dbReference type="InterPro" id="IPR004827">
    <property type="entry name" value="bZIP"/>
</dbReference>
<dbReference type="Proteomes" id="UP000046395">
    <property type="component" value="Unassembled WGS sequence"/>
</dbReference>
<evidence type="ECO:0000256" key="1">
    <source>
        <dbReference type="SAM" id="Coils"/>
    </source>
</evidence>
<dbReference type="Gene3D" id="1.20.5.170">
    <property type="match status" value="1"/>
</dbReference>
<reference evidence="5" key="1">
    <citation type="submission" date="2019-12" db="UniProtKB">
        <authorList>
            <consortium name="WormBaseParasite"/>
        </authorList>
    </citation>
    <scope>IDENTIFICATION</scope>
</reference>
<protein>
    <submittedName>
        <fullName evidence="5">BZIP domain-containing protein</fullName>
    </submittedName>
</protein>
<keyword evidence="1" id="KW-0175">Coiled coil</keyword>
<name>A0A5S6QJU2_TRIMR</name>
<evidence type="ECO:0000313" key="4">
    <source>
        <dbReference type="Proteomes" id="UP000046395"/>
    </source>
</evidence>
<dbReference type="SMART" id="SM00338">
    <property type="entry name" value="BRLZ"/>
    <property type="match status" value="1"/>
</dbReference>
<evidence type="ECO:0000259" key="3">
    <source>
        <dbReference type="PROSITE" id="PS50217"/>
    </source>
</evidence>
<feature type="coiled-coil region" evidence="1">
    <location>
        <begin position="235"/>
        <end position="262"/>
    </location>
</feature>
<accession>A0A5S6QJU2</accession>
<organism evidence="4 5">
    <name type="scientific">Trichuris muris</name>
    <name type="common">Mouse whipworm</name>
    <dbReference type="NCBI Taxonomy" id="70415"/>
    <lineage>
        <taxon>Eukaryota</taxon>
        <taxon>Metazoa</taxon>
        <taxon>Ecdysozoa</taxon>
        <taxon>Nematoda</taxon>
        <taxon>Enoplea</taxon>
        <taxon>Dorylaimia</taxon>
        <taxon>Trichinellida</taxon>
        <taxon>Trichuridae</taxon>
        <taxon>Trichuris</taxon>
    </lineage>
</organism>
<feature type="domain" description="BZIP" evidence="3">
    <location>
        <begin position="203"/>
        <end position="263"/>
    </location>
</feature>
<dbReference type="GO" id="GO:0003700">
    <property type="term" value="F:DNA-binding transcription factor activity"/>
    <property type="evidence" value="ECO:0007669"/>
    <property type="project" value="InterPro"/>
</dbReference>
<keyword evidence="4" id="KW-1185">Reference proteome</keyword>
<feature type="region of interest" description="Disordered" evidence="2">
    <location>
        <begin position="1"/>
        <end position="63"/>
    </location>
</feature>
<dbReference type="InterPro" id="IPR046347">
    <property type="entry name" value="bZIP_sf"/>
</dbReference>
<dbReference type="WBParaSite" id="TMUE_2000007473.1">
    <property type="protein sequence ID" value="TMUE_2000007473.1"/>
    <property type="gene ID" value="WBGene00290848"/>
</dbReference>
<dbReference type="PROSITE" id="PS50217">
    <property type="entry name" value="BZIP"/>
    <property type="match status" value="1"/>
</dbReference>
<evidence type="ECO:0000313" key="5">
    <source>
        <dbReference type="WBParaSite" id="TMUE_2000007473.1"/>
    </source>
</evidence>
<proteinExistence type="predicted"/>
<dbReference type="AlphaFoldDB" id="A0A5S6QJU2"/>
<sequence length="303" mass="32780">MDAQNITGSSWTAEPMNTSKQDPDNSSDSDGPSKKRRLARKAPNLWLQIPHTPTTTTAPTSTPSPFLLSTPDMECLAPLENRALATPRTADVVESLVRFEADNFLKCSADLFGLDSISRPSTAGGDSRRRISIELNVAGQKVVVPLEIEVLNPSSDIPALTELPALDDGLLGTNPSERESGAAALARSPSPANNGSSGRQREVSKRIRTREQNKIAAKSYRARKKETFQLLITANQQLQREKTELLRRVKLLETEITSLRQRLDVGSSTATAPCCTATLLSKSLAPLVSTTTSGHDHPCGSRQ</sequence>
<dbReference type="SUPFAM" id="SSF57959">
    <property type="entry name" value="Leucine zipper domain"/>
    <property type="match status" value="1"/>
</dbReference>
<feature type="compositionally biased region" description="Polar residues" evidence="2">
    <location>
        <begin position="1"/>
        <end position="20"/>
    </location>
</feature>
<feature type="compositionally biased region" description="Low complexity" evidence="2">
    <location>
        <begin position="50"/>
        <end position="63"/>
    </location>
</feature>
<evidence type="ECO:0000256" key="2">
    <source>
        <dbReference type="SAM" id="MobiDB-lite"/>
    </source>
</evidence>
<feature type="region of interest" description="Disordered" evidence="2">
    <location>
        <begin position="168"/>
        <end position="206"/>
    </location>
</feature>